<evidence type="ECO:0000313" key="2">
    <source>
        <dbReference type="Proteomes" id="UP000092503"/>
    </source>
</evidence>
<dbReference type="Proteomes" id="UP000092503">
    <property type="component" value="Unassembled WGS sequence"/>
</dbReference>
<dbReference type="EMBL" id="FLTX01000064">
    <property type="protein sequence ID" value="SBV52808.1"/>
    <property type="molecule type" value="Genomic_DNA"/>
</dbReference>
<protein>
    <submittedName>
        <fullName evidence="1">Putative membrane protein</fullName>
    </submittedName>
</protein>
<evidence type="ECO:0000313" key="1">
    <source>
        <dbReference type="EMBL" id="SBV52808.1"/>
    </source>
</evidence>
<name>A0A1C3NR53_9XANT</name>
<gene>
    <name evidence="1" type="ORF">XBLMG947_3606</name>
</gene>
<accession>A0A1C3NR53</accession>
<dbReference type="AlphaFoldDB" id="A0A1C3NR53"/>
<reference evidence="1 2" key="1">
    <citation type="submission" date="2016-06" db="EMBL/GenBank/DDBJ databases">
        <authorList>
            <person name="Kjaerup R.B."/>
            <person name="Dalgaard T.S."/>
            <person name="Juul-Madsen H.R."/>
        </authorList>
    </citation>
    <scope>NUCLEOTIDE SEQUENCE [LARGE SCALE GENOMIC DNA]</scope>
    <source>
        <strain evidence="1">LMG947</strain>
    </source>
</reference>
<proteinExistence type="predicted"/>
<sequence>MQGITSNGFLLPVLIAVSVGLTGCSANFTKARVYGECSNRAGGGGECKVGAEATWERGGRMIAMAMDLMNIAADAQSYELDTSGSTIPYPSRGNFVVTFSNSATGAVQASRVFSWVKVGTFLKAEDPNAINDWAYANSSNADKITYDVVRFRSNYAAGPQVIAGQSKYEGSTQATYSVAFDGTSCPRVPTPTPCNNN</sequence>
<organism evidence="1 2">
    <name type="scientific">Xanthomonas bromi</name>
    <dbReference type="NCBI Taxonomy" id="56449"/>
    <lineage>
        <taxon>Bacteria</taxon>
        <taxon>Pseudomonadati</taxon>
        <taxon>Pseudomonadota</taxon>
        <taxon>Gammaproteobacteria</taxon>
        <taxon>Lysobacterales</taxon>
        <taxon>Lysobacteraceae</taxon>
        <taxon>Xanthomonas</taxon>
    </lineage>
</organism>